<evidence type="ECO:0000256" key="2">
    <source>
        <dbReference type="ARBA" id="ARBA00005045"/>
    </source>
</evidence>
<proteinExistence type="inferred from homology"/>
<dbReference type="NCBIfam" id="TIGR00414">
    <property type="entry name" value="serS"/>
    <property type="match status" value="1"/>
</dbReference>
<keyword evidence="4 12" id="KW-0963">Cytoplasm</keyword>
<evidence type="ECO:0000256" key="4">
    <source>
        <dbReference type="ARBA" id="ARBA00022490"/>
    </source>
</evidence>
<dbReference type="Pfam" id="PF02403">
    <property type="entry name" value="Seryl_tRNA_N"/>
    <property type="match status" value="1"/>
</dbReference>
<comment type="subcellular location">
    <subcellularLocation>
        <location evidence="1 12">Cytoplasm</location>
    </subcellularLocation>
</comment>
<evidence type="ECO:0000259" key="16">
    <source>
        <dbReference type="PROSITE" id="PS50862"/>
    </source>
</evidence>
<dbReference type="InterPro" id="IPR002314">
    <property type="entry name" value="aa-tRNA-synt_IIb"/>
</dbReference>
<comment type="catalytic activity">
    <reaction evidence="11 12">
        <text>tRNA(Ser) + L-serine + ATP = L-seryl-tRNA(Ser) + AMP + diphosphate + H(+)</text>
        <dbReference type="Rhea" id="RHEA:12292"/>
        <dbReference type="Rhea" id="RHEA-COMP:9669"/>
        <dbReference type="Rhea" id="RHEA-COMP:9703"/>
        <dbReference type="ChEBI" id="CHEBI:15378"/>
        <dbReference type="ChEBI" id="CHEBI:30616"/>
        <dbReference type="ChEBI" id="CHEBI:33019"/>
        <dbReference type="ChEBI" id="CHEBI:33384"/>
        <dbReference type="ChEBI" id="CHEBI:78442"/>
        <dbReference type="ChEBI" id="CHEBI:78533"/>
        <dbReference type="ChEBI" id="CHEBI:456215"/>
        <dbReference type="EC" id="6.1.1.11"/>
    </reaction>
</comment>
<dbReference type="PIRSF" id="PIRSF001529">
    <property type="entry name" value="Ser-tRNA-synth_IIa"/>
    <property type="match status" value="1"/>
</dbReference>
<evidence type="ECO:0000256" key="13">
    <source>
        <dbReference type="PIRSR" id="PIRSR001529-1"/>
    </source>
</evidence>
<evidence type="ECO:0000256" key="10">
    <source>
        <dbReference type="ARBA" id="ARBA00047929"/>
    </source>
</evidence>
<evidence type="ECO:0000256" key="14">
    <source>
        <dbReference type="PIRSR" id="PIRSR001529-2"/>
    </source>
</evidence>
<feature type="domain" description="Aminoacyl-transfer RNA synthetases class-II family profile" evidence="16">
    <location>
        <begin position="179"/>
        <end position="410"/>
    </location>
</feature>
<keyword evidence="5 12" id="KW-0436">Ligase</keyword>
<dbReference type="CDD" id="cd00770">
    <property type="entry name" value="SerRS_core"/>
    <property type="match status" value="1"/>
</dbReference>
<evidence type="ECO:0000256" key="3">
    <source>
        <dbReference type="ARBA" id="ARBA00010728"/>
    </source>
</evidence>
<feature type="binding site" evidence="12">
    <location>
        <position position="385"/>
    </location>
    <ligand>
        <name>L-serine</name>
        <dbReference type="ChEBI" id="CHEBI:33384"/>
    </ligand>
</feature>
<evidence type="ECO:0000256" key="12">
    <source>
        <dbReference type="HAMAP-Rule" id="MF_00176"/>
    </source>
</evidence>
<dbReference type="InterPro" id="IPR045864">
    <property type="entry name" value="aa-tRNA-synth_II/BPL/LPL"/>
</dbReference>
<dbReference type="EC" id="6.1.1.11" evidence="12"/>
<dbReference type="InterPro" id="IPR042103">
    <property type="entry name" value="SerRS_1_N_sf"/>
</dbReference>
<sequence length="427" mass="49766">MIEPKIIRENYSEVKKNLLKRQQPEIIEKLDTWVNNDKEWRKLKQEVDELRQERNKITEEIKIAKANKKDITKLLDKAKKIPQTLKEKEETTKKLEEENKNILMTIPNLLDESVPYGVGEEGNIVIRKWGDINKKDFEVKHHGQLAESLQVADFKNAVKIAGEGFYSIKGDLALLNMAIVQYAIEKLTKKGFTLVIPPYMMNRTAYEGVTDLNDFENVMYKIDKENQYLTATSEHSLTAMLMNEIIDEKELPILQVGYSMNFRKEIGKHGLDERGLFRLHQFDKVEQIVFCKPEDSAKWHEEILKNAEELVKDLEIPYRVLLICTGDIGTVASKKYDIEVWSPREEKYFETHSLSNCTTYQATRLNIKYKKQNGEKEYLHTLNATEVAIPRMLRAIIENHQTKEGTIKIPKALHPYMLGKKEIKLKK</sequence>
<organism evidence="17 18">
    <name type="scientific">Candidatus Iainarchaeum sp</name>
    <dbReference type="NCBI Taxonomy" id="3101447"/>
    <lineage>
        <taxon>Archaea</taxon>
        <taxon>Candidatus Iainarchaeota</taxon>
        <taxon>Candidatus Iainarchaeia</taxon>
        <taxon>Candidatus Iainarchaeales</taxon>
        <taxon>Candidatus Iainarchaeaceae</taxon>
        <taxon>Candidatus Iainarchaeum</taxon>
    </lineage>
</organism>
<evidence type="ECO:0000313" key="18">
    <source>
        <dbReference type="Proteomes" id="UP000526302"/>
    </source>
</evidence>
<comment type="catalytic activity">
    <reaction evidence="10 12">
        <text>tRNA(Sec) + L-serine + ATP = L-seryl-tRNA(Sec) + AMP + diphosphate + H(+)</text>
        <dbReference type="Rhea" id="RHEA:42580"/>
        <dbReference type="Rhea" id="RHEA-COMP:9742"/>
        <dbReference type="Rhea" id="RHEA-COMP:10128"/>
        <dbReference type="ChEBI" id="CHEBI:15378"/>
        <dbReference type="ChEBI" id="CHEBI:30616"/>
        <dbReference type="ChEBI" id="CHEBI:33019"/>
        <dbReference type="ChEBI" id="CHEBI:33384"/>
        <dbReference type="ChEBI" id="CHEBI:78442"/>
        <dbReference type="ChEBI" id="CHEBI:78533"/>
        <dbReference type="ChEBI" id="CHEBI:456215"/>
        <dbReference type="EC" id="6.1.1.11"/>
    </reaction>
</comment>
<feature type="binding site" evidence="12 14">
    <location>
        <begin position="263"/>
        <end position="265"/>
    </location>
    <ligand>
        <name>ATP</name>
        <dbReference type="ChEBI" id="CHEBI:30616"/>
    </ligand>
</feature>
<dbReference type="UniPathway" id="UPA00906">
    <property type="reaction ID" value="UER00895"/>
</dbReference>
<comment type="function">
    <text evidence="12">Catalyzes the attachment of serine to tRNA(Ser). Is also able to aminoacylate tRNA(Sec) with serine, to form the misacylated tRNA L-seryl-tRNA(Sec), which will be further converted into selenocysteinyl-tRNA(Sec).</text>
</comment>
<dbReference type="InterPro" id="IPR002317">
    <property type="entry name" value="Ser-tRNA-ligase_type_1"/>
</dbReference>
<evidence type="ECO:0000256" key="6">
    <source>
        <dbReference type="ARBA" id="ARBA00022741"/>
    </source>
</evidence>
<keyword evidence="8 12" id="KW-0648">Protein biosynthesis</keyword>
<dbReference type="SUPFAM" id="SSF46589">
    <property type="entry name" value="tRNA-binding arm"/>
    <property type="match status" value="1"/>
</dbReference>
<dbReference type="Proteomes" id="UP000526302">
    <property type="component" value="Unassembled WGS sequence"/>
</dbReference>
<dbReference type="HAMAP" id="MF_00176">
    <property type="entry name" value="Ser_tRNA_synth_type1"/>
    <property type="match status" value="1"/>
</dbReference>
<dbReference type="GO" id="GO:0016260">
    <property type="term" value="P:selenocysteine biosynthetic process"/>
    <property type="evidence" value="ECO:0007669"/>
    <property type="project" value="UniProtKB-UniRule"/>
</dbReference>
<dbReference type="GO" id="GO:0005737">
    <property type="term" value="C:cytoplasm"/>
    <property type="evidence" value="ECO:0007669"/>
    <property type="project" value="UniProtKB-SubCell"/>
</dbReference>
<gene>
    <name evidence="12 17" type="primary">serS</name>
    <name evidence="17" type="ORF">GX950_03050</name>
</gene>
<evidence type="ECO:0000256" key="1">
    <source>
        <dbReference type="ARBA" id="ARBA00004496"/>
    </source>
</evidence>
<dbReference type="EMBL" id="JAAZKV010000023">
    <property type="protein sequence ID" value="NMA44759.1"/>
    <property type="molecule type" value="Genomic_DNA"/>
</dbReference>
<evidence type="ECO:0000256" key="9">
    <source>
        <dbReference type="ARBA" id="ARBA00023146"/>
    </source>
</evidence>
<dbReference type="Gene3D" id="3.30.930.10">
    <property type="entry name" value="Bira Bifunctional Protein, Domain 2"/>
    <property type="match status" value="1"/>
</dbReference>
<dbReference type="Gene3D" id="1.10.287.40">
    <property type="entry name" value="Serine-tRNA synthetase, tRNA binding domain"/>
    <property type="match status" value="1"/>
</dbReference>
<reference evidence="17 18" key="1">
    <citation type="journal article" date="2020" name="Biotechnol. Biofuels">
        <title>New insights from the biogas microbiome by comprehensive genome-resolved metagenomics of nearly 1600 species originating from multiple anaerobic digesters.</title>
        <authorList>
            <person name="Campanaro S."/>
            <person name="Treu L."/>
            <person name="Rodriguez-R L.M."/>
            <person name="Kovalovszki A."/>
            <person name="Ziels R.M."/>
            <person name="Maus I."/>
            <person name="Zhu X."/>
            <person name="Kougias P.G."/>
            <person name="Basile A."/>
            <person name="Luo G."/>
            <person name="Schluter A."/>
            <person name="Konstantinidis K.T."/>
            <person name="Angelidaki I."/>
        </authorList>
    </citation>
    <scope>NUCLEOTIDE SEQUENCE [LARGE SCALE GENOMIC DNA]</scope>
    <source>
        <strain evidence="17">AS22ysBPME_79</strain>
    </source>
</reference>
<feature type="binding site" evidence="12 14">
    <location>
        <begin position="350"/>
        <end position="353"/>
    </location>
    <ligand>
        <name>ATP</name>
        <dbReference type="ChEBI" id="CHEBI:30616"/>
    </ligand>
</feature>
<keyword evidence="6 12" id="KW-0547">Nucleotide-binding</keyword>
<dbReference type="Pfam" id="PF00587">
    <property type="entry name" value="tRNA-synt_2b"/>
    <property type="match status" value="1"/>
</dbReference>
<evidence type="ECO:0000256" key="5">
    <source>
        <dbReference type="ARBA" id="ARBA00022598"/>
    </source>
</evidence>
<dbReference type="AlphaFoldDB" id="A0A7K4C0A2"/>
<dbReference type="InterPro" id="IPR033729">
    <property type="entry name" value="SerRS_core"/>
</dbReference>
<evidence type="ECO:0000256" key="8">
    <source>
        <dbReference type="ARBA" id="ARBA00022917"/>
    </source>
</evidence>
<evidence type="ECO:0000313" key="17">
    <source>
        <dbReference type="EMBL" id="NMA44759.1"/>
    </source>
</evidence>
<keyword evidence="15" id="KW-0175">Coiled coil</keyword>
<feature type="coiled-coil region" evidence="15">
    <location>
        <begin position="40"/>
        <end position="105"/>
    </location>
</feature>
<evidence type="ECO:0000256" key="15">
    <source>
        <dbReference type="SAM" id="Coils"/>
    </source>
</evidence>
<feature type="binding site" evidence="12 13">
    <location>
        <position position="286"/>
    </location>
    <ligand>
        <name>L-serine</name>
        <dbReference type="ChEBI" id="CHEBI:33384"/>
    </ligand>
</feature>
<dbReference type="GO" id="GO:0004828">
    <property type="term" value="F:serine-tRNA ligase activity"/>
    <property type="evidence" value="ECO:0007669"/>
    <property type="project" value="UniProtKB-UniRule"/>
</dbReference>
<feature type="site" description="Important for serine binding" evidence="13">
    <location>
        <position position="385"/>
    </location>
</feature>
<name>A0A7K4C0A2_9ARCH</name>
<evidence type="ECO:0000256" key="11">
    <source>
        <dbReference type="ARBA" id="ARBA00048823"/>
    </source>
</evidence>
<accession>A0A7K4C0A2</accession>
<dbReference type="GO" id="GO:0005524">
    <property type="term" value="F:ATP binding"/>
    <property type="evidence" value="ECO:0007669"/>
    <property type="project" value="UniProtKB-UniRule"/>
</dbReference>
<dbReference type="InterPro" id="IPR015866">
    <property type="entry name" value="Ser-tRNA-synth_1_N"/>
</dbReference>
<feature type="binding site" evidence="13">
    <location>
        <position position="383"/>
    </location>
    <ligand>
        <name>L-serine</name>
        <dbReference type="ChEBI" id="CHEBI:33384"/>
    </ligand>
</feature>
<feature type="binding site" evidence="12">
    <location>
        <begin position="232"/>
        <end position="234"/>
    </location>
    <ligand>
        <name>L-serine</name>
        <dbReference type="ChEBI" id="CHEBI:33384"/>
    </ligand>
</feature>
<dbReference type="SUPFAM" id="SSF55681">
    <property type="entry name" value="Class II aaRS and biotin synthetases"/>
    <property type="match status" value="1"/>
</dbReference>
<comment type="caution">
    <text evidence="12">Lacks conserved residue(s) required for the propagation of feature annotation.</text>
</comment>
<dbReference type="PANTHER" id="PTHR43697:SF1">
    <property type="entry name" value="SERINE--TRNA LIGASE"/>
    <property type="match status" value="1"/>
</dbReference>
<dbReference type="PROSITE" id="PS50862">
    <property type="entry name" value="AA_TRNA_LIGASE_II"/>
    <property type="match status" value="1"/>
</dbReference>
<keyword evidence="7 12" id="KW-0067">ATP-binding</keyword>
<dbReference type="PANTHER" id="PTHR43697">
    <property type="entry name" value="SERYL-TRNA SYNTHETASE"/>
    <property type="match status" value="1"/>
</dbReference>
<feature type="binding site" evidence="13">
    <location>
        <position position="232"/>
    </location>
    <ligand>
        <name>L-serine</name>
        <dbReference type="ChEBI" id="CHEBI:33384"/>
    </ligand>
</feature>
<comment type="pathway">
    <text evidence="2 12">Aminoacyl-tRNA biosynthesis; selenocysteinyl-tRNA(Sec) biosynthesis; L-seryl-tRNA(Sec) from L-serine and tRNA(Sec): step 1/1.</text>
</comment>
<comment type="domain">
    <text evidence="12">Consists of two distinct domains, a catalytic core and a N-terminal extension that is involved in tRNA binding.</text>
</comment>
<dbReference type="InterPro" id="IPR006195">
    <property type="entry name" value="aa-tRNA-synth_II"/>
</dbReference>
<keyword evidence="9 12" id="KW-0030">Aminoacyl-tRNA synthetase</keyword>
<evidence type="ECO:0000256" key="7">
    <source>
        <dbReference type="ARBA" id="ARBA00022840"/>
    </source>
</evidence>
<dbReference type="GO" id="GO:0006434">
    <property type="term" value="P:seryl-tRNA aminoacylation"/>
    <property type="evidence" value="ECO:0007669"/>
    <property type="project" value="UniProtKB-UniRule"/>
</dbReference>
<dbReference type="PRINTS" id="PR00981">
    <property type="entry name" value="TRNASYNTHSER"/>
</dbReference>
<feature type="binding site" evidence="13">
    <location>
        <position position="263"/>
    </location>
    <ligand>
        <name>L-serine</name>
        <dbReference type="ChEBI" id="CHEBI:33384"/>
    </ligand>
</feature>
<comment type="subunit">
    <text evidence="12">Homodimer. The tRNA molecule binds across the dimer.</text>
</comment>
<dbReference type="InterPro" id="IPR010978">
    <property type="entry name" value="tRNA-bd_arm"/>
</dbReference>
<protein>
    <recommendedName>
        <fullName evidence="12">Serine--tRNA ligase</fullName>
        <ecNumber evidence="12">6.1.1.11</ecNumber>
    </recommendedName>
    <alternativeName>
        <fullName evidence="12">Seryl-tRNA synthetase</fullName>
        <shortName evidence="12">SerRS</shortName>
    </alternativeName>
    <alternativeName>
        <fullName evidence="12">Seryl-tRNA(Ser/Sec) synthetase</fullName>
    </alternativeName>
</protein>
<comment type="similarity">
    <text evidence="3 12">Belongs to the class-II aminoacyl-tRNA synthetase family. Type-1 seryl-tRNA synthetase subfamily.</text>
</comment>
<comment type="caution">
    <text evidence="17">The sequence shown here is derived from an EMBL/GenBank/DDBJ whole genome shotgun (WGS) entry which is preliminary data.</text>
</comment>